<proteinExistence type="predicted"/>
<dbReference type="Proteomes" id="UP001050975">
    <property type="component" value="Unassembled WGS sequence"/>
</dbReference>
<organism evidence="2 3">
    <name type="scientific">Microseira wollei NIES-4236</name>
    <dbReference type="NCBI Taxonomy" id="2530354"/>
    <lineage>
        <taxon>Bacteria</taxon>
        <taxon>Bacillati</taxon>
        <taxon>Cyanobacteriota</taxon>
        <taxon>Cyanophyceae</taxon>
        <taxon>Oscillatoriophycideae</taxon>
        <taxon>Aerosakkonematales</taxon>
        <taxon>Aerosakkonemataceae</taxon>
        <taxon>Microseira</taxon>
    </lineage>
</organism>
<name>A0AAV3XNQ8_9CYAN</name>
<protein>
    <submittedName>
        <fullName evidence="2">Uncharacterized protein</fullName>
    </submittedName>
</protein>
<accession>A0AAV3XNQ8</accession>
<reference evidence="2" key="1">
    <citation type="submission" date="2019-10" db="EMBL/GenBank/DDBJ databases">
        <title>Draft genome sequece of Microseira wollei NIES-4236.</title>
        <authorList>
            <person name="Yamaguchi H."/>
            <person name="Suzuki S."/>
            <person name="Kawachi M."/>
        </authorList>
    </citation>
    <scope>NUCLEOTIDE SEQUENCE</scope>
    <source>
        <strain evidence="2">NIES-4236</strain>
    </source>
</reference>
<feature type="region of interest" description="Disordered" evidence="1">
    <location>
        <begin position="203"/>
        <end position="224"/>
    </location>
</feature>
<comment type="caution">
    <text evidence="2">The sequence shown here is derived from an EMBL/GenBank/DDBJ whole genome shotgun (WGS) entry which is preliminary data.</text>
</comment>
<evidence type="ECO:0000256" key="1">
    <source>
        <dbReference type="SAM" id="MobiDB-lite"/>
    </source>
</evidence>
<evidence type="ECO:0000313" key="2">
    <source>
        <dbReference type="EMBL" id="GET43341.1"/>
    </source>
</evidence>
<sequence length="297" mass="33444">MPTINISEKLIKSYSDRTYRYTAMISHNGTVVSFAMDDKRRIFYAVLDLNDTQGNKGEYDVAYWPEDPSELQFPNEIEQVGYSITGATPMPVVKVNTRQEVANPSSLQPDEIERFLSSTARLTADAPFQVFSDDQYIFVFRQAIANGHADAVYKLTNGKTSGDATRSDLVKSNNSNVPVVDSTLLCDRFVLAGKVLQPNREVRYQRSRHKTRPASQTDGLGANDMEGKPFFEPTQELAFIRNLSNGGFTVLQLPTQVHGIKRWQFFAYNSVTQRIDAFNLEVARDGLFNPQGTQLYT</sequence>
<dbReference type="AlphaFoldDB" id="A0AAV3XNQ8"/>
<dbReference type="RefSeq" id="WP_226592066.1">
    <property type="nucleotide sequence ID" value="NZ_BLAY01000216.1"/>
</dbReference>
<evidence type="ECO:0000313" key="3">
    <source>
        <dbReference type="Proteomes" id="UP001050975"/>
    </source>
</evidence>
<gene>
    <name evidence="2" type="ORF">MiSe_81630</name>
</gene>
<keyword evidence="3" id="KW-1185">Reference proteome</keyword>
<dbReference type="EMBL" id="BLAY01000216">
    <property type="protein sequence ID" value="GET43341.1"/>
    <property type="molecule type" value="Genomic_DNA"/>
</dbReference>